<reference evidence="1 2" key="1">
    <citation type="submission" date="2018-08" db="EMBL/GenBank/DDBJ databases">
        <title>Isolation, diversity and antifungal activity of Actinobacteria from wheat.</title>
        <authorList>
            <person name="Han C."/>
        </authorList>
    </citation>
    <scope>NUCLEOTIDE SEQUENCE [LARGE SCALE GENOMIC DNA]</scope>
    <source>
        <strain evidence="1 2">NEAU-YY421</strain>
    </source>
</reference>
<dbReference type="AlphaFoldDB" id="A0A372LVM1"/>
<gene>
    <name evidence="1" type="ORF">DY218_33785</name>
</gene>
<dbReference type="Proteomes" id="UP000263094">
    <property type="component" value="Unassembled WGS sequence"/>
</dbReference>
<proteinExistence type="predicted"/>
<keyword evidence="2" id="KW-1185">Reference proteome</keyword>
<protein>
    <submittedName>
        <fullName evidence="1">Uncharacterized protein</fullName>
    </submittedName>
</protein>
<name>A0A372LVM1_9ACTN</name>
<accession>A0A372LVM1</accession>
<dbReference type="OrthoDB" id="4309314at2"/>
<sequence length="112" mass="12435">MLVVVVIGGAFICAGLLWRGRIRQPFAPGRAWSHEIRLRQRRLRQAADLAISRARRAAGPGEPAVVRVEEVRRVLAEHFGLPDVPRQVAAEALRRRYEAGGCHADCVTDAFD</sequence>
<evidence type="ECO:0000313" key="1">
    <source>
        <dbReference type="EMBL" id="RFU82335.1"/>
    </source>
</evidence>
<evidence type="ECO:0000313" key="2">
    <source>
        <dbReference type="Proteomes" id="UP000263094"/>
    </source>
</evidence>
<comment type="caution">
    <text evidence="1">The sequence shown here is derived from an EMBL/GenBank/DDBJ whole genome shotgun (WGS) entry which is preliminary data.</text>
</comment>
<dbReference type="EMBL" id="QUAK01000239">
    <property type="protein sequence ID" value="RFU82335.1"/>
    <property type="molecule type" value="Genomic_DNA"/>
</dbReference>
<organism evidence="1 2">
    <name type="scientific">Streptomyces triticagri</name>
    <dbReference type="NCBI Taxonomy" id="2293568"/>
    <lineage>
        <taxon>Bacteria</taxon>
        <taxon>Bacillati</taxon>
        <taxon>Actinomycetota</taxon>
        <taxon>Actinomycetes</taxon>
        <taxon>Kitasatosporales</taxon>
        <taxon>Streptomycetaceae</taxon>
        <taxon>Streptomyces</taxon>
    </lineage>
</organism>